<reference evidence="2 3" key="1">
    <citation type="submission" date="2019-12" db="EMBL/GenBank/DDBJ databases">
        <title>Novel species isolated from a subtropical stream in China.</title>
        <authorList>
            <person name="Lu H."/>
        </authorList>
    </citation>
    <scope>NUCLEOTIDE SEQUENCE [LARGE SCALE GENOMIC DNA]</scope>
    <source>
        <strain evidence="2 3">FT94W</strain>
    </source>
</reference>
<dbReference type="Proteomes" id="UP000449678">
    <property type="component" value="Unassembled WGS sequence"/>
</dbReference>
<evidence type="ECO:0000313" key="3">
    <source>
        <dbReference type="Proteomes" id="UP000449678"/>
    </source>
</evidence>
<accession>A0ABW9VA84</accession>
<feature type="signal peptide" evidence="1">
    <location>
        <begin position="1"/>
        <end position="20"/>
    </location>
</feature>
<comment type="caution">
    <text evidence="2">The sequence shown here is derived from an EMBL/GenBank/DDBJ whole genome shotgun (WGS) entry which is preliminary data.</text>
</comment>
<sequence length="145" mass="16780">MIRNFLVGLVFIFMSSSAIADDFKSEDELRPFLDGFMKKIFSDDMSGAFKLVRPYLAITEPDFQLAELNTKNQKAQYNNKYGFTLDFEFIEYKKVGSSLIRVVYIEKTEKQALPWIFYFYKPSTAWVLSGFKFGDQLLSGILDGK</sequence>
<evidence type="ECO:0000256" key="1">
    <source>
        <dbReference type="SAM" id="SignalP"/>
    </source>
</evidence>
<evidence type="ECO:0008006" key="4">
    <source>
        <dbReference type="Google" id="ProtNLM"/>
    </source>
</evidence>
<keyword evidence="1" id="KW-0732">Signal</keyword>
<evidence type="ECO:0000313" key="2">
    <source>
        <dbReference type="EMBL" id="MYM36303.1"/>
    </source>
</evidence>
<feature type="chain" id="PRO_5046324666" description="DUF3887 domain-containing protein" evidence="1">
    <location>
        <begin position="21"/>
        <end position="145"/>
    </location>
</feature>
<proteinExistence type="predicted"/>
<name>A0ABW9VA84_9BURK</name>
<dbReference type="EMBL" id="WWCO01000014">
    <property type="protein sequence ID" value="MYM36303.1"/>
    <property type="molecule type" value="Genomic_DNA"/>
</dbReference>
<dbReference type="RefSeq" id="WP_160991677.1">
    <property type="nucleotide sequence ID" value="NZ_WWCO01000014.1"/>
</dbReference>
<gene>
    <name evidence="2" type="ORF">GTP38_18380</name>
</gene>
<protein>
    <recommendedName>
        <fullName evidence="4">DUF3887 domain-containing protein</fullName>
    </recommendedName>
</protein>
<keyword evidence="3" id="KW-1185">Reference proteome</keyword>
<organism evidence="2 3">
    <name type="scientific">Duganella lactea</name>
    <dbReference type="NCBI Taxonomy" id="2692173"/>
    <lineage>
        <taxon>Bacteria</taxon>
        <taxon>Pseudomonadati</taxon>
        <taxon>Pseudomonadota</taxon>
        <taxon>Betaproteobacteria</taxon>
        <taxon>Burkholderiales</taxon>
        <taxon>Oxalobacteraceae</taxon>
        <taxon>Telluria group</taxon>
        <taxon>Duganella</taxon>
    </lineage>
</organism>